<evidence type="ECO:0000313" key="2">
    <source>
        <dbReference type="EMBL" id="AEB91357.1"/>
    </source>
</evidence>
<feature type="compositionally biased region" description="Basic and acidic residues" evidence="1">
    <location>
        <begin position="297"/>
        <end position="311"/>
    </location>
</feature>
<protein>
    <submittedName>
        <fullName evidence="2">Gag protein</fullName>
    </submittedName>
</protein>
<dbReference type="AlphaFoldDB" id="F4ZG48"/>
<accession>F4ZG48</accession>
<feature type="region of interest" description="Disordered" evidence="1">
    <location>
        <begin position="274"/>
        <end position="349"/>
    </location>
</feature>
<proteinExistence type="predicted"/>
<sequence>MSTKQTEKNITYESPEGWDNWDNEFKKLAHAYDQWQYIDPADRIRWPRRPELPEIRDYSRQADPEDPESGTMTPGSDYLPPRRLGELTAEGRAEYEHDLKIYSLKESAYREAKKQEQKLVEFVLRTVSPTYQKTCCVTGDRLDKWYEELRRSGAVYNERLRPEARDKYHQAVHTIPKLNKLNDWITQWETAMAEAISKRVPDALDTQCWAEDLNRAMYHVLPSWASTFRQHRRPQILNNTLNYREVAADIRYEAKMANPSAKSSGVKKGAFLATYNDNPKNSDPPADPEPDTNCIEVHGDASDIPVRETRSTRARARGQRRRGGGGRDVSSKRKRAEPTTNPDPDGPTCRGCLGFHNWKDCWYLFPDQKAEGWEPSLGMQRLIDDRLKKDAGLAEEVKRFSKGKDRATKDE</sequence>
<reference evidence="2" key="1">
    <citation type="journal article" date="2012" name="BMC Genomics">
        <title>Transposable elements in phytopathogenic Verticillium spp.: insights into genome evolution and inter- and intra-specific diversification.</title>
        <authorList>
            <person name="Amyotte S.G."/>
            <person name="Tan X."/>
            <person name="Pennerman K."/>
            <person name="del Mar Jimenez-Gasco M."/>
            <person name="Klosterman S.J."/>
            <person name="Ma L.J."/>
            <person name="Dobinson K.F."/>
            <person name="Veronese P."/>
        </authorList>
    </citation>
    <scope>NUCLEOTIDE SEQUENCE</scope>
    <source>
        <strain evidence="2">VdLs.17</strain>
    </source>
</reference>
<evidence type="ECO:0000256" key="1">
    <source>
        <dbReference type="SAM" id="MobiDB-lite"/>
    </source>
</evidence>
<dbReference type="EMBL" id="HM852749">
    <property type="protein sequence ID" value="AEB91357.1"/>
    <property type="molecule type" value="Genomic_DNA"/>
</dbReference>
<organism evidence="2">
    <name type="scientific">Verticillium dahliae (strain VdLs.17 / ATCC MYA-4575 / FGSC 10137)</name>
    <name type="common">Verticillium wilt</name>
    <dbReference type="NCBI Taxonomy" id="498257"/>
    <lineage>
        <taxon>Eukaryota</taxon>
        <taxon>Fungi</taxon>
        <taxon>Dikarya</taxon>
        <taxon>Ascomycota</taxon>
        <taxon>Pezizomycotina</taxon>
        <taxon>Sordariomycetes</taxon>
        <taxon>Hypocreomycetidae</taxon>
        <taxon>Glomerellales</taxon>
        <taxon>Plectosphaerellaceae</taxon>
        <taxon>Verticillium</taxon>
    </lineage>
</organism>
<feature type="compositionally biased region" description="Basic residues" evidence="1">
    <location>
        <begin position="312"/>
        <end position="324"/>
    </location>
</feature>
<feature type="compositionally biased region" description="Basic and acidic residues" evidence="1">
    <location>
        <begin position="50"/>
        <end position="63"/>
    </location>
</feature>
<name>F4ZG48_VERDV</name>
<gene>
    <name evidence="2" type="primary">gag</name>
</gene>
<feature type="region of interest" description="Disordered" evidence="1">
    <location>
        <begin position="50"/>
        <end position="81"/>
    </location>
</feature>